<name>B3RK69_TRIAD</name>
<evidence type="ECO:0000256" key="4">
    <source>
        <dbReference type="ARBA" id="ARBA00022989"/>
    </source>
</evidence>
<dbReference type="RefSeq" id="XP_002109074.1">
    <property type="nucleotide sequence ID" value="XM_002109038.1"/>
</dbReference>
<dbReference type="eggNOG" id="ENOG502QQ83">
    <property type="taxonomic scope" value="Eukaryota"/>
</dbReference>
<feature type="transmembrane region" description="Helical" evidence="7">
    <location>
        <begin position="233"/>
        <end position="256"/>
    </location>
</feature>
<evidence type="ECO:0000256" key="1">
    <source>
        <dbReference type="ARBA" id="ARBA00004127"/>
    </source>
</evidence>
<keyword evidence="4 7" id="KW-1133">Transmembrane helix</keyword>
<dbReference type="KEGG" id="tad:TRIADDRAFT_52736"/>
<evidence type="ECO:0000313" key="9">
    <source>
        <dbReference type="Proteomes" id="UP000009022"/>
    </source>
</evidence>
<protein>
    <recommendedName>
        <fullName evidence="10">G-protein coupled receptors family 1 profile domain-containing protein</fullName>
    </recommendedName>
</protein>
<dbReference type="EMBL" id="DS985241">
    <property type="protein sequence ID" value="EDV29872.1"/>
    <property type="molecule type" value="Genomic_DNA"/>
</dbReference>
<dbReference type="Proteomes" id="UP000009022">
    <property type="component" value="Unassembled WGS sequence"/>
</dbReference>
<feature type="transmembrane region" description="Helical" evidence="7">
    <location>
        <begin position="70"/>
        <end position="90"/>
    </location>
</feature>
<keyword evidence="5 7" id="KW-0472">Membrane</keyword>
<dbReference type="PhylomeDB" id="B3RK69"/>
<dbReference type="CDD" id="cd21464">
    <property type="entry name" value="7tm_GPR137"/>
    <property type="match status" value="1"/>
</dbReference>
<dbReference type="STRING" id="10228.B3RK69"/>
<evidence type="ECO:0000256" key="7">
    <source>
        <dbReference type="SAM" id="Phobius"/>
    </source>
</evidence>
<dbReference type="OrthoDB" id="192544at2759"/>
<feature type="transmembrane region" description="Helical" evidence="7">
    <location>
        <begin position="287"/>
        <end position="309"/>
    </location>
</feature>
<dbReference type="HOGENOM" id="CLU_050057_0_0_1"/>
<comment type="subcellular location">
    <subcellularLocation>
        <location evidence="1">Endomembrane system</location>
        <topology evidence="1">Multi-pass membrane protein</topology>
    </subcellularLocation>
    <subcellularLocation>
        <location evidence="2">Lysosome membrane</location>
    </subcellularLocation>
</comment>
<evidence type="ECO:0000256" key="2">
    <source>
        <dbReference type="ARBA" id="ARBA00004656"/>
    </source>
</evidence>
<sequence length="393" mass="44894">MALLSPSTDSPPEHTTLPHVATELPAIPATVHLGLTVGFTVIFSLLFILIYIQLFFILRYGHKRLSFQSVFLFLCLIWASLRITLFSFYFRNCQLANTLPTFFYWLLYCLPVCLQFITLTLLAFYFGKAYIKGRRNVINSMRISPNHRHRTLVVSFMIMTSAFVSVNIICAILIRKVTATGRSPPHLLLLVRVMIDGLLFVVMAIILCYFLIQMKRAGISSKLQVDENQEMSMLQAVICSGIIVALYVSRAIYNIIAISPTKVPTFGYGWINVTDQADLYAAHGYGYISFVCVLLAWEVLPTFIVVWLFRVKKPYNKNLVINSAYENHYNTFNYDQQAFLDDDDYPINPSVQYARYQSYFTDVPSSHGRENNEYDQYATSTISSKFCEPGSQS</sequence>
<dbReference type="InterPro" id="IPR029723">
    <property type="entry name" value="GPR137"/>
</dbReference>
<dbReference type="CTD" id="6749568"/>
<feature type="transmembrane region" description="Helical" evidence="7">
    <location>
        <begin position="152"/>
        <end position="174"/>
    </location>
</feature>
<keyword evidence="9" id="KW-1185">Reference proteome</keyword>
<dbReference type="GO" id="GO:0012505">
    <property type="term" value="C:endomembrane system"/>
    <property type="evidence" value="ECO:0007669"/>
    <property type="project" value="UniProtKB-SubCell"/>
</dbReference>
<dbReference type="FunCoup" id="B3RK69">
    <property type="interactions" value="637"/>
</dbReference>
<dbReference type="GeneID" id="6749568"/>
<dbReference type="OMA" id="YFFDHPG"/>
<organism evidence="8 9">
    <name type="scientific">Trichoplax adhaerens</name>
    <name type="common">Trichoplax reptans</name>
    <dbReference type="NCBI Taxonomy" id="10228"/>
    <lineage>
        <taxon>Eukaryota</taxon>
        <taxon>Metazoa</taxon>
        <taxon>Placozoa</taxon>
        <taxon>Uniplacotomia</taxon>
        <taxon>Trichoplacea</taxon>
        <taxon>Trichoplacidae</taxon>
        <taxon>Trichoplax</taxon>
    </lineage>
</organism>
<evidence type="ECO:0000256" key="6">
    <source>
        <dbReference type="ARBA" id="ARBA00023228"/>
    </source>
</evidence>
<gene>
    <name evidence="8" type="ORF">TRIADDRAFT_52736</name>
</gene>
<dbReference type="PANTHER" id="PTHR15146:SF3">
    <property type="entry name" value="THH1_TOM1_TOM3 DOMAIN-CONTAINING PROTEIN"/>
    <property type="match status" value="1"/>
</dbReference>
<proteinExistence type="predicted"/>
<evidence type="ECO:0000256" key="3">
    <source>
        <dbReference type="ARBA" id="ARBA00022692"/>
    </source>
</evidence>
<evidence type="ECO:0000256" key="5">
    <source>
        <dbReference type="ARBA" id="ARBA00023136"/>
    </source>
</evidence>
<feature type="transmembrane region" description="Helical" evidence="7">
    <location>
        <begin position="102"/>
        <end position="131"/>
    </location>
</feature>
<feature type="transmembrane region" description="Helical" evidence="7">
    <location>
        <begin position="186"/>
        <end position="212"/>
    </location>
</feature>
<reference evidence="8 9" key="1">
    <citation type="journal article" date="2008" name="Nature">
        <title>The Trichoplax genome and the nature of placozoans.</title>
        <authorList>
            <person name="Srivastava M."/>
            <person name="Begovic E."/>
            <person name="Chapman J."/>
            <person name="Putnam N.H."/>
            <person name="Hellsten U."/>
            <person name="Kawashima T."/>
            <person name="Kuo A."/>
            <person name="Mitros T."/>
            <person name="Salamov A."/>
            <person name="Carpenter M.L."/>
            <person name="Signorovitch A.Y."/>
            <person name="Moreno M.A."/>
            <person name="Kamm K."/>
            <person name="Grimwood J."/>
            <person name="Schmutz J."/>
            <person name="Shapiro H."/>
            <person name="Grigoriev I.V."/>
            <person name="Buss L.W."/>
            <person name="Schierwater B."/>
            <person name="Dellaporta S.L."/>
            <person name="Rokhsar D.S."/>
        </authorList>
    </citation>
    <scope>NUCLEOTIDE SEQUENCE [LARGE SCALE GENOMIC DNA]</scope>
    <source>
        <strain evidence="8 9">Grell-BS-1999</strain>
    </source>
</reference>
<dbReference type="InParanoid" id="B3RK69"/>
<feature type="transmembrane region" description="Helical" evidence="7">
    <location>
        <begin position="33"/>
        <end position="58"/>
    </location>
</feature>
<dbReference type="GO" id="GO:1904263">
    <property type="term" value="P:positive regulation of TORC1 signaling"/>
    <property type="evidence" value="ECO:0000318"/>
    <property type="project" value="GO_Central"/>
</dbReference>
<dbReference type="AlphaFoldDB" id="B3RK69"/>
<evidence type="ECO:0008006" key="10">
    <source>
        <dbReference type="Google" id="ProtNLM"/>
    </source>
</evidence>
<dbReference type="PANTHER" id="PTHR15146">
    <property type="entry name" value="INTEGRAL MEMBRANE PROTEIN GPR137"/>
    <property type="match status" value="1"/>
</dbReference>
<keyword evidence="6" id="KW-0458">Lysosome</keyword>
<dbReference type="GO" id="GO:0005765">
    <property type="term" value="C:lysosomal membrane"/>
    <property type="evidence" value="ECO:0000318"/>
    <property type="project" value="GO_Central"/>
</dbReference>
<accession>B3RK69</accession>
<evidence type="ECO:0000313" key="8">
    <source>
        <dbReference type="EMBL" id="EDV29872.1"/>
    </source>
</evidence>
<keyword evidence="3 7" id="KW-0812">Transmembrane</keyword>